<dbReference type="PANTHER" id="PTHR22953:SF153">
    <property type="entry name" value="PURPLE ACID PHOSPHATASE"/>
    <property type="match status" value="1"/>
</dbReference>
<dbReference type="InParanoid" id="B7FQ61"/>
<dbReference type="PANTHER" id="PTHR22953">
    <property type="entry name" value="ACID PHOSPHATASE RELATED"/>
    <property type="match status" value="1"/>
</dbReference>
<feature type="domain" description="Purple acid phosphatase C-terminal" evidence="4">
    <location>
        <begin position="247"/>
        <end position="298"/>
    </location>
</feature>
<evidence type="ECO:0000313" key="5">
    <source>
        <dbReference type="EMBL" id="EEC51288.1"/>
    </source>
</evidence>
<dbReference type="Proteomes" id="UP000000759">
    <property type="component" value="Chromosome 1"/>
</dbReference>
<dbReference type="InterPro" id="IPR025733">
    <property type="entry name" value="PAPs_C"/>
</dbReference>
<dbReference type="AlphaFoldDB" id="B7FQ61"/>
<reference evidence="6" key="2">
    <citation type="submission" date="2008-08" db="EMBL/GenBank/DDBJ databases">
        <authorList>
            <consortium name="Diatom Consortium"/>
            <person name="Grigoriev I."/>
            <person name="Grimwood J."/>
            <person name="Kuo A."/>
            <person name="Otillar R.P."/>
            <person name="Salamov A."/>
            <person name="Detter J.C."/>
            <person name="Lindquist E."/>
            <person name="Shapiro H."/>
            <person name="Lucas S."/>
            <person name="Glavina del Rio T."/>
            <person name="Pitluck S."/>
            <person name="Rokhsar D."/>
            <person name="Bowler C."/>
        </authorList>
    </citation>
    <scope>GENOME REANNOTATION</scope>
    <source>
        <strain evidence="6">CCAP 1055/1</strain>
    </source>
</reference>
<gene>
    <name evidence="5" type="ORF">PHATRDRAFT_2761</name>
</gene>
<proteinExistence type="predicted"/>
<accession>B7FQ61</accession>
<name>B7FQ61_PHATC</name>
<dbReference type="CDD" id="cd00839">
    <property type="entry name" value="MPP_PAPs"/>
    <property type="match status" value="1"/>
</dbReference>
<dbReference type="Gene3D" id="3.60.21.10">
    <property type="match status" value="1"/>
</dbReference>
<dbReference type="InterPro" id="IPR004843">
    <property type="entry name" value="Calcineurin-like_PHP"/>
</dbReference>
<dbReference type="Pfam" id="PF00149">
    <property type="entry name" value="Metallophos"/>
    <property type="match status" value="1"/>
</dbReference>
<dbReference type="Pfam" id="PF14008">
    <property type="entry name" value="Metallophos_C"/>
    <property type="match status" value="1"/>
</dbReference>
<dbReference type="SUPFAM" id="SSF56300">
    <property type="entry name" value="Metallo-dependent phosphatases"/>
    <property type="match status" value="1"/>
</dbReference>
<sequence length="298" mass="34299">FRTAPPAGSFPVSLAIIGDIGQFPHSEETLARLLRNRNEMDAVILAGDIAYTNYDHRRWDTFFDFLDDYPLFEHIPLQICPGNHDIDMNDVANDIFQAYEHRFRMPRVKPPQLELYDGPHGAMNMDAPPYPLPYEWGNAYYSFTYGASKMIMISAYSSMEPDSIQYNWIVDELEAVDRSITPWVIAVIHTPIYNTFSLHQKDLQIVAARQHLEPLLVEHRVNMVFSGHIHAYMRTTTMSNETFHPHGPMHVTVGAGGRNCEAPFKNDEPEPWLEVRDATIYGYGMLRIHNATVAEWDW</sequence>
<feature type="non-terminal residue" evidence="5">
    <location>
        <position position="298"/>
    </location>
</feature>
<keyword evidence="2" id="KW-0325">Glycoprotein</keyword>
<evidence type="ECO:0000259" key="4">
    <source>
        <dbReference type="Pfam" id="PF14008"/>
    </source>
</evidence>
<dbReference type="OrthoDB" id="45007at2759"/>
<dbReference type="GeneID" id="7196787"/>
<dbReference type="InterPro" id="IPR041792">
    <property type="entry name" value="MPP_PAP"/>
</dbReference>
<evidence type="ECO:0000256" key="1">
    <source>
        <dbReference type="ARBA" id="ARBA00022729"/>
    </source>
</evidence>
<protein>
    <recommendedName>
        <fullName evidence="7">Acid phosphatase</fullName>
    </recommendedName>
</protein>
<dbReference type="EMBL" id="CM000605">
    <property type="protein sequence ID" value="EEC51288.1"/>
    <property type="molecule type" value="Genomic_DNA"/>
</dbReference>
<dbReference type="HOGENOM" id="CLU_013387_0_1_1"/>
<dbReference type="RefSeq" id="XP_002176825.1">
    <property type="nucleotide sequence ID" value="XM_002176789.1"/>
</dbReference>
<dbReference type="GO" id="GO:0003993">
    <property type="term" value="F:acid phosphatase activity"/>
    <property type="evidence" value="ECO:0007669"/>
    <property type="project" value="InterPro"/>
</dbReference>
<dbReference type="PaxDb" id="2850-Phatr2761"/>
<evidence type="ECO:0000313" key="6">
    <source>
        <dbReference type="Proteomes" id="UP000000759"/>
    </source>
</evidence>
<dbReference type="eggNOG" id="KOG1378">
    <property type="taxonomic scope" value="Eukaryota"/>
</dbReference>
<feature type="non-terminal residue" evidence="5">
    <location>
        <position position="1"/>
    </location>
</feature>
<dbReference type="InterPro" id="IPR039331">
    <property type="entry name" value="PAPs-like"/>
</dbReference>
<keyword evidence="1" id="KW-0732">Signal</keyword>
<dbReference type="KEGG" id="pti:PHATRDRAFT_2761"/>
<dbReference type="InterPro" id="IPR029052">
    <property type="entry name" value="Metallo-depent_PP-like"/>
</dbReference>
<keyword evidence="6" id="KW-1185">Reference proteome</keyword>
<feature type="domain" description="Calcineurin-like phosphoesterase" evidence="3">
    <location>
        <begin position="14"/>
        <end position="232"/>
    </location>
</feature>
<evidence type="ECO:0000259" key="3">
    <source>
        <dbReference type="Pfam" id="PF00149"/>
    </source>
</evidence>
<organism evidence="5 6">
    <name type="scientific">Phaeodactylum tricornutum (strain CCAP 1055/1)</name>
    <dbReference type="NCBI Taxonomy" id="556484"/>
    <lineage>
        <taxon>Eukaryota</taxon>
        <taxon>Sar</taxon>
        <taxon>Stramenopiles</taxon>
        <taxon>Ochrophyta</taxon>
        <taxon>Bacillariophyta</taxon>
        <taxon>Bacillariophyceae</taxon>
        <taxon>Bacillariophycidae</taxon>
        <taxon>Naviculales</taxon>
        <taxon>Phaeodactylaceae</taxon>
        <taxon>Phaeodactylum</taxon>
    </lineage>
</organism>
<reference evidence="5 6" key="1">
    <citation type="journal article" date="2008" name="Nature">
        <title>The Phaeodactylum genome reveals the evolutionary history of diatom genomes.</title>
        <authorList>
            <person name="Bowler C."/>
            <person name="Allen A.E."/>
            <person name="Badger J.H."/>
            <person name="Grimwood J."/>
            <person name="Jabbari K."/>
            <person name="Kuo A."/>
            <person name="Maheswari U."/>
            <person name="Martens C."/>
            <person name="Maumus F."/>
            <person name="Otillar R.P."/>
            <person name="Rayko E."/>
            <person name="Salamov A."/>
            <person name="Vandepoele K."/>
            <person name="Beszteri B."/>
            <person name="Gruber A."/>
            <person name="Heijde M."/>
            <person name="Katinka M."/>
            <person name="Mock T."/>
            <person name="Valentin K."/>
            <person name="Verret F."/>
            <person name="Berges J.A."/>
            <person name="Brownlee C."/>
            <person name="Cadoret J.P."/>
            <person name="Chiovitti A."/>
            <person name="Choi C.J."/>
            <person name="Coesel S."/>
            <person name="De Martino A."/>
            <person name="Detter J.C."/>
            <person name="Durkin C."/>
            <person name="Falciatore A."/>
            <person name="Fournet J."/>
            <person name="Haruta M."/>
            <person name="Huysman M.J."/>
            <person name="Jenkins B.D."/>
            <person name="Jiroutova K."/>
            <person name="Jorgensen R.E."/>
            <person name="Joubert Y."/>
            <person name="Kaplan A."/>
            <person name="Kroger N."/>
            <person name="Kroth P.G."/>
            <person name="La Roche J."/>
            <person name="Lindquist E."/>
            <person name="Lommer M."/>
            <person name="Martin-Jezequel V."/>
            <person name="Lopez P.J."/>
            <person name="Lucas S."/>
            <person name="Mangogna M."/>
            <person name="McGinnis K."/>
            <person name="Medlin L.K."/>
            <person name="Montsant A."/>
            <person name="Oudot-Le Secq M.P."/>
            <person name="Napoli C."/>
            <person name="Obornik M."/>
            <person name="Parker M.S."/>
            <person name="Petit J.L."/>
            <person name="Porcel B.M."/>
            <person name="Poulsen N."/>
            <person name="Robison M."/>
            <person name="Rychlewski L."/>
            <person name="Rynearson T.A."/>
            <person name="Schmutz J."/>
            <person name="Shapiro H."/>
            <person name="Siaut M."/>
            <person name="Stanley M."/>
            <person name="Sussman M.R."/>
            <person name="Taylor A.R."/>
            <person name="Vardi A."/>
            <person name="von Dassow P."/>
            <person name="Vyverman W."/>
            <person name="Willis A."/>
            <person name="Wyrwicz L.S."/>
            <person name="Rokhsar D.S."/>
            <person name="Weissenbach J."/>
            <person name="Armbrust E.V."/>
            <person name="Green B.R."/>
            <person name="Van de Peer Y."/>
            <person name="Grigoriev I.V."/>
        </authorList>
    </citation>
    <scope>NUCLEOTIDE SEQUENCE [LARGE SCALE GENOMIC DNA]</scope>
    <source>
        <strain evidence="5 6">CCAP 1055/1</strain>
    </source>
</reference>
<evidence type="ECO:0000256" key="2">
    <source>
        <dbReference type="ARBA" id="ARBA00023180"/>
    </source>
</evidence>
<evidence type="ECO:0008006" key="7">
    <source>
        <dbReference type="Google" id="ProtNLM"/>
    </source>
</evidence>